<dbReference type="SUPFAM" id="SSF52172">
    <property type="entry name" value="CheY-like"/>
    <property type="match status" value="1"/>
</dbReference>
<feature type="domain" description="Response regulatory" evidence="2">
    <location>
        <begin position="7"/>
        <end position="126"/>
    </location>
</feature>
<dbReference type="Pfam" id="PF00072">
    <property type="entry name" value="Response_reg"/>
    <property type="match status" value="1"/>
</dbReference>
<evidence type="ECO:0000313" key="4">
    <source>
        <dbReference type="Proteomes" id="UP000248857"/>
    </source>
</evidence>
<accession>A0A2W1K2X6</accession>
<dbReference type="InterPro" id="IPR011006">
    <property type="entry name" value="CheY-like_superfamily"/>
</dbReference>
<dbReference type="RefSeq" id="WP_110985157.1">
    <property type="nucleotide sequence ID" value="NZ_CAWNWM010000003.1"/>
</dbReference>
<dbReference type="InterPro" id="IPR001789">
    <property type="entry name" value="Sig_transdc_resp-reg_receiver"/>
</dbReference>
<evidence type="ECO:0000259" key="2">
    <source>
        <dbReference type="PROSITE" id="PS50110"/>
    </source>
</evidence>
<organism evidence="3 4">
    <name type="scientific">Acaryochloris thomasi RCC1774</name>
    <dbReference type="NCBI Taxonomy" id="1764569"/>
    <lineage>
        <taxon>Bacteria</taxon>
        <taxon>Bacillati</taxon>
        <taxon>Cyanobacteriota</taxon>
        <taxon>Cyanophyceae</taxon>
        <taxon>Acaryochloridales</taxon>
        <taxon>Acaryochloridaceae</taxon>
        <taxon>Acaryochloris</taxon>
        <taxon>Acaryochloris thomasi</taxon>
    </lineage>
</organism>
<dbReference type="InterPro" id="IPR052893">
    <property type="entry name" value="TCS_response_regulator"/>
</dbReference>
<dbReference type="PANTHER" id="PTHR44520">
    <property type="entry name" value="RESPONSE REGULATOR RCP1-RELATED"/>
    <property type="match status" value="1"/>
</dbReference>
<feature type="modified residue" description="4-aspartylphosphate" evidence="1">
    <location>
        <position position="59"/>
    </location>
</feature>
<comment type="caution">
    <text evidence="3">The sequence shown here is derived from an EMBL/GenBank/DDBJ whole genome shotgun (WGS) entry which is preliminary data.</text>
</comment>
<dbReference type="AlphaFoldDB" id="A0A2W1K2X6"/>
<reference evidence="3 4" key="1">
    <citation type="journal article" date="2018" name="Sci. Rep.">
        <title>A novel species of the marine cyanobacterium Acaryochloris with a unique pigment content and lifestyle.</title>
        <authorList>
            <person name="Partensky F."/>
            <person name="Six C."/>
            <person name="Ratin M."/>
            <person name="Garczarek L."/>
            <person name="Vaulot D."/>
            <person name="Probert I."/>
            <person name="Calteau A."/>
            <person name="Gourvil P."/>
            <person name="Marie D."/>
            <person name="Grebert T."/>
            <person name="Bouchier C."/>
            <person name="Le Panse S."/>
            <person name="Gachenot M."/>
            <person name="Rodriguez F."/>
            <person name="Garrido J.L."/>
        </authorList>
    </citation>
    <scope>NUCLEOTIDE SEQUENCE [LARGE SCALE GENOMIC DNA]</scope>
    <source>
        <strain evidence="3 4">RCC1774</strain>
    </source>
</reference>
<dbReference type="GO" id="GO:0000160">
    <property type="term" value="P:phosphorelay signal transduction system"/>
    <property type="evidence" value="ECO:0007669"/>
    <property type="project" value="InterPro"/>
</dbReference>
<evidence type="ECO:0000256" key="1">
    <source>
        <dbReference type="PROSITE-ProRule" id="PRU00169"/>
    </source>
</evidence>
<dbReference type="OrthoDB" id="9793918at2"/>
<keyword evidence="1" id="KW-0597">Phosphoprotein</keyword>
<keyword evidence="4" id="KW-1185">Reference proteome</keyword>
<dbReference type="Gene3D" id="3.40.50.2300">
    <property type="match status" value="1"/>
</dbReference>
<dbReference type="PROSITE" id="PS50110">
    <property type="entry name" value="RESPONSE_REGULATORY"/>
    <property type="match status" value="1"/>
</dbReference>
<dbReference type="Proteomes" id="UP000248857">
    <property type="component" value="Unassembled WGS sequence"/>
</dbReference>
<protein>
    <submittedName>
        <fullName evidence="3">Response regulator rcp1</fullName>
    </submittedName>
</protein>
<sequence length="148" mass="16369">MSEQPIQILLVEDNPGDAFLVSHALEQRPATVLHQVSHGREALDFLKQAAQLPDLMLLDLNLPQIDGYEVLRQVKADPDLMHIPVIVLSTSGAEQDILRCYRLQANCYLTKPLNLQDSATLMLALEQFWLVGAALPRLPGTSGSKTQC</sequence>
<evidence type="ECO:0000313" key="3">
    <source>
        <dbReference type="EMBL" id="PZD74367.1"/>
    </source>
</evidence>
<dbReference type="PANTHER" id="PTHR44520:SF2">
    <property type="entry name" value="RESPONSE REGULATOR RCP1"/>
    <property type="match status" value="1"/>
</dbReference>
<proteinExistence type="predicted"/>
<dbReference type="SMART" id="SM00448">
    <property type="entry name" value="REC"/>
    <property type="match status" value="1"/>
</dbReference>
<dbReference type="EMBL" id="PQWO01000003">
    <property type="protein sequence ID" value="PZD74367.1"/>
    <property type="molecule type" value="Genomic_DNA"/>
</dbReference>
<dbReference type="CDD" id="cd17557">
    <property type="entry name" value="REC_Rcp-like"/>
    <property type="match status" value="1"/>
</dbReference>
<gene>
    <name evidence="3" type="primary">rcp1_6</name>
    <name evidence="3" type="ORF">C1752_01171</name>
</gene>
<name>A0A2W1K2X6_9CYAN</name>